<dbReference type="InterPro" id="IPR014757">
    <property type="entry name" value="Tscrpt_reg_IclR_C"/>
</dbReference>
<dbReference type="InterPro" id="IPR029016">
    <property type="entry name" value="GAF-like_dom_sf"/>
</dbReference>
<dbReference type="RefSeq" id="WP_269662836.1">
    <property type="nucleotide sequence ID" value="NZ_CP114413.1"/>
</dbReference>
<organism evidence="6 7">
    <name type="scientific">Streptomyces cinnabarinus</name>
    <dbReference type="NCBI Taxonomy" id="67287"/>
    <lineage>
        <taxon>Bacteria</taxon>
        <taxon>Bacillati</taxon>
        <taxon>Actinomycetota</taxon>
        <taxon>Actinomycetes</taxon>
        <taxon>Kitasatosporales</taxon>
        <taxon>Streptomycetaceae</taxon>
        <taxon>Streptomyces</taxon>
    </lineage>
</organism>
<dbReference type="InterPro" id="IPR036388">
    <property type="entry name" value="WH-like_DNA-bd_sf"/>
</dbReference>
<protein>
    <submittedName>
        <fullName evidence="6">IclR family transcriptional regulator</fullName>
    </submittedName>
</protein>
<dbReference type="Proteomes" id="UP001164439">
    <property type="component" value="Chromosome"/>
</dbReference>
<keyword evidence="1" id="KW-0805">Transcription regulation</keyword>
<keyword evidence="2" id="KW-0238">DNA-binding</keyword>
<dbReference type="PANTHER" id="PTHR30136:SF24">
    <property type="entry name" value="HTH-TYPE TRANSCRIPTIONAL REPRESSOR ALLR"/>
    <property type="match status" value="1"/>
</dbReference>
<dbReference type="Gene3D" id="1.10.10.10">
    <property type="entry name" value="Winged helix-like DNA-binding domain superfamily/Winged helix DNA-binding domain"/>
    <property type="match status" value="1"/>
</dbReference>
<keyword evidence="7" id="KW-1185">Reference proteome</keyword>
<evidence type="ECO:0000256" key="2">
    <source>
        <dbReference type="ARBA" id="ARBA00023125"/>
    </source>
</evidence>
<proteinExistence type="predicted"/>
<dbReference type="InterPro" id="IPR050707">
    <property type="entry name" value="HTH_MetabolicPath_Reg"/>
</dbReference>
<dbReference type="PROSITE" id="PS51077">
    <property type="entry name" value="HTH_ICLR"/>
    <property type="match status" value="1"/>
</dbReference>
<dbReference type="PANTHER" id="PTHR30136">
    <property type="entry name" value="HELIX-TURN-HELIX TRANSCRIPTIONAL REGULATOR, ICLR FAMILY"/>
    <property type="match status" value="1"/>
</dbReference>
<dbReference type="InterPro" id="IPR036390">
    <property type="entry name" value="WH_DNA-bd_sf"/>
</dbReference>
<dbReference type="Pfam" id="PF09339">
    <property type="entry name" value="HTH_IclR"/>
    <property type="match status" value="1"/>
</dbReference>
<evidence type="ECO:0000256" key="1">
    <source>
        <dbReference type="ARBA" id="ARBA00023015"/>
    </source>
</evidence>
<dbReference type="SUPFAM" id="SSF55781">
    <property type="entry name" value="GAF domain-like"/>
    <property type="match status" value="1"/>
</dbReference>
<feature type="domain" description="IclR-ED" evidence="5">
    <location>
        <begin position="70"/>
        <end position="251"/>
    </location>
</feature>
<keyword evidence="3" id="KW-0804">Transcription</keyword>
<accession>A0ABY7KR53</accession>
<sequence>MTDRPPPKSVLARGAALLRACGDAGAPLALAELALRTGLPKPTVHRLLGELVRLGLVERTGEGTYRIGLGLFVLGVSAPSVCELRDAALPYLGDLHEATHENVHLAVPDGTDTLFLEKVTGRRATPIVSRTGGRLPAHCTATGKVFLALDPGPRDPRPPRGALPRLTPRTLVLPGQLARDLALTRARGYGVNLEEAEIGVSAVAAPVYAHGRDSRPVGAISVTGGTRRLDVERLGARVCAAARALTRALST</sequence>
<dbReference type="EMBL" id="CP114413">
    <property type="protein sequence ID" value="WAZ25354.1"/>
    <property type="molecule type" value="Genomic_DNA"/>
</dbReference>
<evidence type="ECO:0000313" key="7">
    <source>
        <dbReference type="Proteomes" id="UP001164439"/>
    </source>
</evidence>
<evidence type="ECO:0000259" key="5">
    <source>
        <dbReference type="PROSITE" id="PS51078"/>
    </source>
</evidence>
<name>A0ABY7KR53_9ACTN</name>
<reference evidence="6" key="1">
    <citation type="submission" date="2022-12" db="EMBL/GenBank/DDBJ databases">
        <authorList>
            <person name="Ruckert C."/>
            <person name="Busche T."/>
            <person name="Kalinowski J."/>
            <person name="Wittmann C."/>
        </authorList>
    </citation>
    <scope>NUCLEOTIDE SEQUENCE</scope>
    <source>
        <strain evidence="6">DSM 40467</strain>
    </source>
</reference>
<dbReference type="Pfam" id="PF01614">
    <property type="entry name" value="IclR_C"/>
    <property type="match status" value="1"/>
</dbReference>
<dbReference type="Gene3D" id="3.30.450.40">
    <property type="match status" value="1"/>
</dbReference>
<evidence type="ECO:0000259" key="4">
    <source>
        <dbReference type="PROSITE" id="PS51077"/>
    </source>
</evidence>
<evidence type="ECO:0000313" key="6">
    <source>
        <dbReference type="EMBL" id="WAZ25354.1"/>
    </source>
</evidence>
<dbReference type="SUPFAM" id="SSF46785">
    <property type="entry name" value="Winged helix' DNA-binding domain"/>
    <property type="match status" value="1"/>
</dbReference>
<dbReference type="PROSITE" id="PS51078">
    <property type="entry name" value="ICLR_ED"/>
    <property type="match status" value="1"/>
</dbReference>
<gene>
    <name evidence="6" type="ORF">STRCI_006847</name>
</gene>
<feature type="domain" description="HTH iclR-type" evidence="4">
    <location>
        <begin position="8"/>
        <end position="69"/>
    </location>
</feature>
<evidence type="ECO:0000256" key="3">
    <source>
        <dbReference type="ARBA" id="ARBA00023163"/>
    </source>
</evidence>
<dbReference type="InterPro" id="IPR005471">
    <property type="entry name" value="Tscrpt_reg_IclR_N"/>
</dbReference>
<dbReference type="SMART" id="SM00346">
    <property type="entry name" value="HTH_ICLR"/>
    <property type="match status" value="1"/>
</dbReference>